<proteinExistence type="predicted"/>
<evidence type="ECO:0000313" key="3">
    <source>
        <dbReference type="Proteomes" id="UP000183760"/>
    </source>
</evidence>
<comment type="caution">
    <text evidence="1">The sequence shown here is derived from an EMBL/GenBank/DDBJ whole genome shotgun (WGS) entry which is preliminary data.</text>
</comment>
<organism evidence="1 4">
    <name type="scientific">Myxococcus fulvus</name>
    <dbReference type="NCBI Taxonomy" id="33"/>
    <lineage>
        <taxon>Bacteria</taxon>
        <taxon>Pseudomonadati</taxon>
        <taxon>Myxococcota</taxon>
        <taxon>Myxococcia</taxon>
        <taxon>Myxococcales</taxon>
        <taxon>Cystobacterineae</taxon>
        <taxon>Myxococcaceae</taxon>
        <taxon>Myxococcus</taxon>
    </lineage>
</organism>
<dbReference type="Proteomes" id="UP000183760">
    <property type="component" value="Unassembled WGS sequence"/>
</dbReference>
<dbReference type="EMBL" id="BJXR01000039">
    <property type="protein sequence ID" value="GEN10624.1"/>
    <property type="molecule type" value="Genomic_DNA"/>
</dbReference>
<evidence type="ECO:0000313" key="2">
    <source>
        <dbReference type="EMBL" id="SET78373.1"/>
    </source>
</evidence>
<dbReference type="Proteomes" id="UP000321514">
    <property type="component" value="Unassembled WGS sequence"/>
</dbReference>
<dbReference type="STRING" id="1334629.MFUL124B02_24190"/>
<reference evidence="2 3" key="1">
    <citation type="submission" date="2016-10" db="EMBL/GenBank/DDBJ databases">
        <authorList>
            <person name="Varghese N."/>
            <person name="Submissions S."/>
        </authorList>
    </citation>
    <scope>NUCLEOTIDE SEQUENCE [LARGE SCALE GENOMIC DNA]</scope>
    <source>
        <strain evidence="2 3">DSM 16525</strain>
    </source>
</reference>
<reference evidence="1 4" key="2">
    <citation type="submission" date="2019-07" db="EMBL/GenBank/DDBJ databases">
        <title>Whole genome shotgun sequence of Myxococcus fulvus NBRC 100333.</title>
        <authorList>
            <person name="Hosoyama A."/>
            <person name="Uohara A."/>
            <person name="Ohji S."/>
            <person name="Ichikawa N."/>
        </authorList>
    </citation>
    <scope>NUCLEOTIDE SEQUENCE [LARGE SCALE GENOMIC DNA]</scope>
    <source>
        <strain evidence="1 4">NBRC 100333</strain>
    </source>
</reference>
<evidence type="ECO:0000313" key="1">
    <source>
        <dbReference type="EMBL" id="GEN10624.1"/>
    </source>
</evidence>
<sequence length="260" mass="28714">MSPSSLPRFPGVPDLLIERYLCGEVTPEEARSMEEAAHEMPLLAAHLEERRAAQSAFVRRRPFSVIQPRLHELEPAPIHPWARSFRWVQPVLALCALLALGLPLLRPAQDVEERIRVRGGLTTRLHVKRGDAVFEQAMDGTLRPGDRVRLEVEDPLGGALYVLAVDSQGQVTPLHGFPETGGALQLAPGRMLLPGSLELDTGSEREALVFVLTASTPEAPSPTAVRQWLEQAARAPRFPPALEPLPSLRHVVRELPREQP</sequence>
<dbReference type="RefSeq" id="WP_074951979.1">
    <property type="nucleotide sequence ID" value="NZ_BJXR01000039.1"/>
</dbReference>
<name>A0A511T8X2_MYXFU</name>
<evidence type="ECO:0000313" key="4">
    <source>
        <dbReference type="Proteomes" id="UP000321514"/>
    </source>
</evidence>
<keyword evidence="3" id="KW-1185">Reference proteome</keyword>
<dbReference type="EMBL" id="FOIB01000003">
    <property type="protein sequence ID" value="SET78373.1"/>
    <property type="molecule type" value="Genomic_DNA"/>
</dbReference>
<protein>
    <recommendedName>
        <fullName evidence="5">DUF4384 domain-containing protein</fullName>
    </recommendedName>
</protein>
<accession>A0A511T8X2</accession>
<evidence type="ECO:0008006" key="5">
    <source>
        <dbReference type="Google" id="ProtNLM"/>
    </source>
</evidence>
<dbReference type="AlphaFoldDB" id="A0A511T8X2"/>
<gene>
    <name evidence="1" type="ORF">MFU01_56610</name>
    <name evidence="2" type="ORF">SAMN05443572_103205</name>
</gene>